<proteinExistence type="predicted"/>
<reference evidence="1" key="1">
    <citation type="submission" date="2023-07" db="EMBL/GenBank/DDBJ databases">
        <title>Comparative genomics of wheat-associated soil bacteria to identify genetic determinants of phenazine resistance.</title>
        <authorList>
            <person name="Mouncey N."/>
        </authorList>
    </citation>
    <scope>NUCLEOTIDE SEQUENCE</scope>
    <source>
        <strain evidence="1">V4I22</strain>
    </source>
</reference>
<dbReference type="AlphaFoldDB" id="A0AAW8FJL3"/>
<comment type="caution">
    <text evidence="1">The sequence shown here is derived from an EMBL/GenBank/DDBJ whole genome shotgun (WGS) entry which is preliminary data.</text>
</comment>
<protein>
    <recommendedName>
        <fullName evidence="3">Mobile element transfer</fullName>
    </recommendedName>
</protein>
<dbReference type="RefSeq" id="WP_306979224.1">
    <property type="nucleotide sequence ID" value="NZ_JAUSYQ010000002.1"/>
</dbReference>
<sequence length="55" mass="6226">MSTVHVRIGDYRSKYHTDVDCPSLNGKQDTYTGQTSMSEDEAKGQRLTACQRCKK</sequence>
<dbReference type="Proteomes" id="UP001234216">
    <property type="component" value="Unassembled WGS sequence"/>
</dbReference>
<evidence type="ECO:0000313" key="2">
    <source>
        <dbReference type="Proteomes" id="UP001234216"/>
    </source>
</evidence>
<name>A0AAW8FJL3_9ACTN</name>
<gene>
    <name evidence="1" type="ORF">QFZ22_005416</name>
</gene>
<evidence type="ECO:0008006" key="3">
    <source>
        <dbReference type="Google" id="ProtNLM"/>
    </source>
</evidence>
<organism evidence="1 2">
    <name type="scientific">Streptomyces canus</name>
    <dbReference type="NCBI Taxonomy" id="58343"/>
    <lineage>
        <taxon>Bacteria</taxon>
        <taxon>Bacillati</taxon>
        <taxon>Actinomycetota</taxon>
        <taxon>Actinomycetes</taxon>
        <taxon>Kitasatosporales</taxon>
        <taxon>Streptomycetaceae</taxon>
        <taxon>Streptomyces</taxon>
        <taxon>Streptomyces aurantiacus group</taxon>
    </lineage>
</organism>
<evidence type="ECO:0000313" key="1">
    <source>
        <dbReference type="EMBL" id="MDQ0909431.1"/>
    </source>
</evidence>
<accession>A0AAW8FJL3</accession>
<dbReference type="EMBL" id="JAUSZV010000005">
    <property type="protein sequence ID" value="MDQ0909431.1"/>
    <property type="molecule type" value="Genomic_DNA"/>
</dbReference>